<keyword evidence="1" id="KW-0418">Kinase</keyword>
<proteinExistence type="predicted"/>
<protein>
    <submittedName>
        <fullName evidence="1">Inhibitor of Bruton tyrosine kinase</fullName>
    </submittedName>
</protein>
<dbReference type="GO" id="GO:0016301">
    <property type="term" value="F:kinase activity"/>
    <property type="evidence" value="ECO:0007669"/>
    <property type="project" value="UniProtKB-KW"/>
</dbReference>
<comment type="caution">
    <text evidence="1">The sequence shown here is derived from an EMBL/GenBank/DDBJ whole genome shotgun (WGS) entry which is preliminary data.</text>
</comment>
<evidence type="ECO:0000313" key="1">
    <source>
        <dbReference type="EMBL" id="KAF6114167.1"/>
    </source>
</evidence>
<organism evidence="1 2">
    <name type="scientific">Phyllostomus discolor</name>
    <name type="common">pale spear-nosed bat</name>
    <dbReference type="NCBI Taxonomy" id="89673"/>
    <lineage>
        <taxon>Eukaryota</taxon>
        <taxon>Metazoa</taxon>
        <taxon>Chordata</taxon>
        <taxon>Craniata</taxon>
        <taxon>Vertebrata</taxon>
        <taxon>Euteleostomi</taxon>
        <taxon>Mammalia</taxon>
        <taxon>Eutheria</taxon>
        <taxon>Laurasiatheria</taxon>
        <taxon>Chiroptera</taxon>
        <taxon>Yangochiroptera</taxon>
        <taxon>Phyllostomidae</taxon>
        <taxon>Phyllostominae</taxon>
        <taxon>Phyllostomus</taxon>
    </lineage>
</organism>
<dbReference type="AlphaFoldDB" id="A0A834AMM7"/>
<dbReference type="EMBL" id="JABVXQ010000004">
    <property type="protein sequence ID" value="KAF6114167.1"/>
    <property type="molecule type" value="Genomic_DNA"/>
</dbReference>
<dbReference type="Proteomes" id="UP000664940">
    <property type="component" value="Unassembled WGS sequence"/>
</dbReference>
<reference evidence="1 2" key="1">
    <citation type="journal article" date="2020" name="Nature">
        <title>Six reference-quality genomes reveal evolution of bat adaptations.</title>
        <authorList>
            <person name="Jebb D."/>
            <person name="Huang Z."/>
            <person name="Pippel M."/>
            <person name="Hughes G.M."/>
            <person name="Lavrichenko K."/>
            <person name="Devanna P."/>
            <person name="Winkler S."/>
            <person name="Jermiin L.S."/>
            <person name="Skirmuntt E.C."/>
            <person name="Katzourakis A."/>
            <person name="Burkitt-Gray L."/>
            <person name="Ray D.A."/>
            <person name="Sullivan K.A.M."/>
            <person name="Roscito J.G."/>
            <person name="Kirilenko B.M."/>
            <person name="Davalos L.M."/>
            <person name="Corthals A.P."/>
            <person name="Power M.L."/>
            <person name="Jones G."/>
            <person name="Ransome R.D."/>
            <person name="Dechmann D.K.N."/>
            <person name="Locatelli A.G."/>
            <person name="Puechmaille S.J."/>
            <person name="Fedrigo O."/>
            <person name="Jarvis E.D."/>
            <person name="Hiller M."/>
            <person name="Vernes S.C."/>
            <person name="Myers E.W."/>
            <person name="Teeling E.C."/>
        </authorList>
    </citation>
    <scope>NUCLEOTIDE SEQUENCE [LARGE SCALE GENOMIC DNA]</scope>
    <source>
        <strain evidence="1">Bat1K_MPI-CBG_1</strain>
    </source>
</reference>
<keyword evidence="1" id="KW-0808">Transferase</keyword>
<gene>
    <name evidence="1" type="ORF">HJG60_006531</name>
</gene>
<accession>A0A834AMM7</accession>
<sequence length="183" mass="20100">MTSSTDLLKKELFNMISVVFYRASSLHSFSSKSFWDFLVDGKKSITGHSSGDHIKKVCFKGIENSQAPKVIRCSTHGTPGPEGSHVSDAPLLDSHNPWLSSSLAAPPGVAPVTFASIVEEELQQEAALIRSREKPLALIQIEEHAIQELLVFYEAFGNPDEFVIVERTPQGPLAVPMWNKHGC</sequence>
<name>A0A834AMM7_9CHIR</name>
<evidence type="ECO:0000313" key="2">
    <source>
        <dbReference type="Proteomes" id="UP000664940"/>
    </source>
</evidence>